<name>A0A239CLY4_9ACTN</name>
<feature type="compositionally biased region" description="Low complexity" evidence="1">
    <location>
        <begin position="33"/>
        <end position="46"/>
    </location>
</feature>
<dbReference type="Proteomes" id="UP000198280">
    <property type="component" value="Unassembled WGS sequence"/>
</dbReference>
<reference evidence="2 3" key="1">
    <citation type="submission" date="2017-06" db="EMBL/GenBank/DDBJ databases">
        <authorList>
            <person name="Kim H.J."/>
            <person name="Triplett B.A."/>
        </authorList>
    </citation>
    <scope>NUCLEOTIDE SEQUENCE [LARGE SCALE GENOMIC DNA]</scope>
    <source>
        <strain evidence="2 3">CGMCC 4.1858</strain>
    </source>
</reference>
<dbReference type="AlphaFoldDB" id="A0A239CLY4"/>
<evidence type="ECO:0000313" key="3">
    <source>
        <dbReference type="Proteomes" id="UP000198280"/>
    </source>
</evidence>
<keyword evidence="3" id="KW-1185">Reference proteome</keyword>
<sequence length="65" mass="6460">MDRAAPRAPQGRAHPTPRQDLTAPQGRKDQADPRAPQGRAGLAGLAGLAGHGDPAGSGSSRASPA</sequence>
<proteinExistence type="predicted"/>
<dbReference type="EMBL" id="FZOF01000004">
    <property type="protein sequence ID" value="SNS20701.1"/>
    <property type="molecule type" value="Genomic_DNA"/>
</dbReference>
<gene>
    <name evidence="2" type="ORF">SAMN05216252_10486</name>
</gene>
<evidence type="ECO:0000256" key="1">
    <source>
        <dbReference type="SAM" id="MobiDB-lite"/>
    </source>
</evidence>
<evidence type="ECO:0000313" key="2">
    <source>
        <dbReference type="EMBL" id="SNS20701.1"/>
    </source>
</evidence>
<protein>
    <submittedName>
        <fullName evidence="2">Uncharacterized protein</fullName>
    </submittedName>
</protein>
<feature type="compositionally biased region" description="Low complexity" evidence="1">
    <location>
        <begin position="56"/>
        <end position="65"/>
    </location>
</feature>
<accession>A0A239CLY4</accession>
<organism evidence="2 3">
    <name type="scientific">Actinacidiphila glaucinigra</name>
    <dbReference type="NCBI Taxonomy" id="235986"/>
    <lineage>
        <taxon>Bacteria</taxon>
        <taxon>Bacillati</taxon>
        <taxon>Actinomycetota</taxon>
        <taxon>Actinomycetes</taxon>
        <taxon>Kitasatosporales</taxon>
        <taxon>Streptomycetaceae</taxon>
        <taxon>Actinacidiphila</taxon>
    </lineage>
</organism>
<feature type="region of interest" description="Disordered" evidence="1">
    <location>
        <begin position="1"/>
        <end position="65"/>
    </location>
</feature>